<comment type="caution">
    <text evidence="11">The sequence shown here is derived from an EMBL/GenBank/DDBJ whole genome shotgun (WGS) entry which is preliminary data.</text>
</comment>
<keyword evidence="5" id="KW-0235">DNA replication</keyword>
<comment type="catalytic activity">
    <reaction evidence="8">
        <text>DNA(n) + a 2'-deoxyribonucleoside 5'-triphosphate = DNA(n+1) + diphosphate</text>
        <dbReference type="Rhea" id="RHEA:22508"/>
        <dbReference type="Rhea" id="RHEA-COMP:17339"/>
        <dbReference type="Rhea" id="RHEA-COMP:17340"/>
        <dbReference type="ChEBI" id="CHEBI:33019"/>
        <dbReference type="ChEBI" id="CHEBI:61560"/>
        <dbReference type="ChEBI" id="CHEBI:173112"/>
        <dbReference type="EC" id="2.7.7.7"/>
    </reaction>
</comment>
<dbReference type="AlphaFoldDB" id="A0A4Y2UXN5"/>
<keyword evidence="7" id="KW-0238">DNA-binding</keyword>
<keyword evidence="6" id="KW-0239">DNA-directed DNA polymerase</keyword>
<dbReference type="SUPFAM" id="SSF53098">
    <property type="entry name" value="Ribonuclease H-like"/>
    <property type="match status" value="1"/>
</dbReference>
<evidence type="ECO:0000256" key="4">
    <source>
        <dbReference type="ARBA" id="ARBA00022695"/>
    </source>
</evidence>
<dbReference type="InterPro" id="IPR043502">
    <property type="entry name" value="DNA/RNA_pol_sf"/>
</dbReference>
<dbReference type="EC" id="2.7.7.7" evidence="2"/>
<keyword evidence="12" id="KW-1185">Reference proteome</keyword>
<feature type="domain" description="DNA-directed DNA polymerase family B mitochondria/virus" evidence="10">
    <location>
        <begin position="523"/>
        <end position="709"/>
    </location>
</feature>
<dbReference type="Gene3D" id="3.30.420.10">
    <property type="entry name" value="Ribonuclease H-like superfamily/Ribonuclease H"/>
    <property type="match status" value="1"/>
</dbReference>
<reference evidence="11 12" key="1">
    <citation type="journal article" date="2019" name="Sci. Rep.">
        <title>Orb-weaving spider Araneus ventricosus genome elucidates the spidroin gene catalogue.</title>
        <authorList>
            <person name="Kono N."/>
            <person name="Nakamura H."/>
            <person name="Ohtoshi R."/>
            <person name="Moran D.A.P."/>
            <person name="Shinohara A."/>
            <person name="Yoshida Y."/>
            <person name="Fujiwara M."/>
            <person name="Mori M."/>
            <person name="Tomita M."/>
            <person name="Arakawa K."/>
        </authorList>
    </citation>
    <scope>NUCLEOTIDE SEQUENCE [LARGE SCALE GENOMIC DNA]</scope>
</reference>
<dbReference type="SUPFAM" id="SSF56672">
    <property type="entry name" value="DNA/RNA polymerases"/>
    <property type="match status" value="1"/>
</dbReference>
<evidence type="ECO:0000256" key="9">
    <source>
        <dbReference type="SAM" id="MobiDB-lite"/>
    </source>
</evidence>
<keyword evidence="3" id="KW-0808">Transferase</keyword>
<evidence type="ECO:0000313" key="12">
    <source>
        <dbReference type="Proteomes" id="UP000499080"/>
    </source>
</evidence>
<evidence type="ECO:0000256" key="7">
    <source>
        <dbReference type="ARBA" id="ARBA00023125"/>
    </source>
</evidence>
<dbReference type="Pfam" id="PF03175">
    <property type="entry name" value="DNA_pol_B_2"/>
    <property type="match status" value="2"/>
</dbReference>
<dbReference type="GO" id="GO:0006260">
    <property type="term" value="P:DNA replication"/>
    <property type="evidence" value="ECO:0007669"/>
    <property type="project" value="UniProtKB-KW"/>
</dbReference>
<accession>A0A4Y2UXN5</accession>
<keyword evidence="4" id="KW-0548">Nucleotidyltransferase</keyword>
<dbReference type="Proteomes" id="UP000499080">
    <property type="component" value="Unassembled WGS sequence"/>
</dbReference>
<name>A0A4Y2UXN5_ARAVE</name>
<dbReference type="PANTHER" id="PTHR33568">
    <property type="entry name" value="DNA POLYMERASE"/>
    <property type="match status" value="1"/>
</dbReference>
<dbReference type="Gene3D" id="3.90.1600.10">
    <property type="entry name" value="Palm domain of DNA polymerase"/>
    <property type="match status" value="1"/>
</dbReference>
<evidence type="ECO:0000256" key="8">
    <source>
        <dbReference type="ARBA" id="ARBA00049244"/>
    </source>
</evidence>
<dbReference type="OrthoDB" id="6432008at2759"/>
<evidence type="ECO:0000256" key="6">
    <source>
        <dbReference type="ARBA" id="ARBA00022932"/>
    </source>
</evidence>
<feature type="compositionally biased region" description="Acidic residues" evidence="9">
    <location>
        <begin position="1"/>
        <end position="11"/>
    </location>
</feature>
<dbReference type="GO" id="GO:0000166">
    <property type="term" value="F:nucleotide binding"/>
    <property type="evidence" value="ECO:0007669"/>
    <property type="project" value="InterPro"/>
</dbReference>
<dbReference type="GO" id="GO:0003887">
    <property type="term" value="F:DNA-directed DNA polymerase activity"/>
    <property type="evidence" value="ECO:0007669"/>
    <property type="project" value="UniProtKB-KW"/>
</dbReference>
<dbReference type="InterPro" id="IPR036397">
    <property type="entry name" value="RNaseH_sf"/>
</dbReference>
<dbReference type="InterPro" id="IPR023211">
    <property type="entry name" value="DNA_pol_palm_dom_sf"/>
</dbReference>
<dbReference type="GO" id="GO:0003677">
    <property type="term" value="F:DNA binding"/>
    <property type="evidence" value="ECO:0007669"/>
    <property type="project" value="UniProtKB-KW"/>
</dbReference>
<dbReference type="EMBL" id="BGPR01040273">
    <property type="protein sequence ID" value="GBO16380.1"/>
    <property type="molecule type" value="Genomic_DNA"/>
</dbReference>
<organism evidence="11 12">
    <name type="scientific">Araneus ventricosus</name>
    <name type="common">Orbweaver spider</name>
    <name type="synonym">Epeira ventricosa</name>
    <dbReference type="NCBI Taxonomy" id="182803"/>
    <lineage>
        <taxon>Eukaryota</taxon>
        <taxon>Metazoa</taxon>
        <taxon>Ecdysozoa</taxon>
        <taxon>Arthropoda</taxon>
        <taxon>Chelicerata</taxon>
        <taxon>Arachnida</taxon>
        <taxon>Araneae</taxon>
        <taxon>Araneomorphae</taxon>
        <taxon>Entelegynae</taxon>
        <taxon>Araneoidea</taxon>
        <taxon>Araneidae</taxon>
        <taxon>Araneus</taxon>
    </lineage>
</organism>
<evidence type="ECO:0000256" key="1">
    <source>
        <dbReference type="ARBA" id="ARBA00005755"/>
    </source>
</evidence>
<evidence type="ECO:0000256" key="2">
    <source>
        <dbReference type="ARBA" id="ARBA00012417"/>
    </source>
</evidence>
<gene>
    <name evidence="11" type="ORF">AVEN_179809_1</name>
</gene>
<dbReference type="Gene3D" id="3.40.960.10">
    <property type="entry name" value="VSR Endonuclease"/>
    <property type="match status" value="1"/>
</dbReference>
<dbReference type="InterPro" id="IPR012337">
    <property type="entry name" value="RNaseH-like_sf"/>
</dbReference>
<comment type="similarity">
    <text evidence="1">Belongs to the DNA polymerase type-B family.</text>
</comment>
<sequence>MIFEGSDDDDDFRNYSQVSPRSDDEESDDVELPRSDISIFSLEKTMQIPLYHQVGSGFEPQPGPSSRGPAFIENDSSENLDNAVIINEINRRRNQRYNAEEVTFQARIDPEQIPPRLQATPLVAAVEAVRSLISILILRCTQNLSPFDLIRFCFMAVGLDRPVSTVLMRVSELTVERVVAPIIHVLQSYKNLKLKDGVTVDVIIIHREVGEGRNRRVINIESDRLKKKSVLMIPYDEEGLCCSKAILYALAHLENDRPSINAMRDIRRPYLLKKAKDLHRDAGVSLGACTYEDIAIFEEYLNVQVIVISSENLNRVSYRGKDRDRRINLWLHKGHYDVIKSLKGFYGSKFYCEPCDKPFDHLENHRCGHVCPVCMRRDCFPGQSQRCLDCDRLCRSASCFESHKATPGRRQKSLCDKMYQCRDCCKVILRQNCPKHLHKCGTTKCPSCKHYVDASEHRCFLDVVSTKAPSDHIIFFDFETDQSSGTHRVNFAVAQYADGGETVFTGYTACQDFCSWLFAPIHKGYTAVAHNMKGFDGQFIMAWLLEQGIAPPVIPCGSKVMSISHPTLNIKLIDSFNFLPMSLSKLPGCFGMTELKRDIFHIYLIRKKIKPMLALSRICITTAQIQCLVPQELTFFLGTILWKDNSLIFSTKCSLIADVDILRRCCLEFQKEFIKITDVDPFCYVTIASACMPAYRSKHLEKETIAMVPVRGYTNTNFSPDAIRWLDFIATKESIFIEHALNRKSERKIDDITVDGFCEETNTVYQFHGCSYHGCPDCFEGDTLNSLTGATMKTLFERTANTTARLRNRGYTVIEEWEHTYQNRLKQNPELKQFVSDHEVQDRLKPRDAFYGGRTNAVKLYFEGKAKYVDFTSLYPWVNKYCLYPVGHPEIITENFTNIEFYFGLIQCRVLPPRGLYLPVLPLRCNGKLMFPLCRCCAENLNQSPCEHSDEERSMVGTWVTEELKVAVQKGYRITKIFEVYHFREKSNRLFKSYIDLFLKIKQESSGYPSNCTTDEKKSAYIQQYHEKEGVQLNPAEIQKNPGRRQVAKLALNSFWGRWGMNINKSQLTYVNSLPSFNNLIADPTKNIKDVYLPTPEVAAIVWDSKKGFIPQDTATNIFLAAFTTAWARLKLYSEMDKLGEAVLYHDTDSIIYASNGKNDPPLGNFLGDFTDELDGEIITTFISGGPKNYAYRTSHGKTCCKVRGFTLNFQNNQSLNFESIKHLVCSLDRNATIPLNDAAKITRDVKRRKVSNVQQTKLYRIVYDKRVIKEDFSTLPYGY</sequence>
<feature type="region of interest" description="Disordered" evidence="9">
    <location>
        <begin position="1"/>
        <end position="34"/>
    </location>
</feature>
<proteinExistence type="inferred from homology"/>
<evidence type="ECO:0000259" key="10">
    <source>
        <dbReference type="Pfam" id="PF03175"/>
    </source>
</evidence>
<feature type="domain" description="DNA-directed DNA polymerase family B mitochondria/virus" evidence="10">
    <location>
        <begin position="833"/>
        <end position="1006"/>
    </location>
</feature>
<evidence type="ECO:0000313" key="11">
    <source>
        <dbReference type="EMBL" id="GBO16380.1"/>
    </source>
</evidence>
<dbReference type="GO" id="GO:0042575">
    <property type="term" value="C:DNA polymerase complex"/>
    <property type="evidence" value="ECO:0007669"/>
    <property type="project" value="UniProtKB-ARBA"/>
</dbReference>
<evidence type="ECO:0000256" key="5">
    <source>
        <dbReference type="ARBA" id="ARBA00022705"/>
    </source>
</evidence>
<dbReference type="InterPro" id="IPR004868">
    <property type="entry name" value="DNA-dir_DNA_pol_B_mt/vir"/>
</dbReference>
<dbReference type="PANTHER" id="PTHR33568:SF3">
    <property type="entry name" value="DNA-DIRECTED DNA POLYMERASE"/>
    <property type="match status" value="1"/>
</dbReference>
<protein>
    <recommendedName>
        <fullName evidence="2">DNA-directed DNA polymerase</fullName>
        <ecNumber evidence="2">2.7.7.7</ecNumber>
    </recommendedName>
</protein>
<evidence type="ECO:0000256" key="3">
    <source>
        <dbReference type="ARBA" id="ARBA00022679"/>
    </source>
</evidence>